<evidence type="ECO:0000313" key="2">
    <source>
        <dbReference type="Proteomes" id="UP001061991"/>
    </source>
</evidence>
<evidence type="ECO:0000313" key="1">
    <source>
        <dbReference type="EMBL" id="UXN57665.1"/>
    </source>
</evidence>
<reference evidence="1" key="1">
    <citation type="submission" date="2022-09" db="EMBL/GenBank/DDBJ databases">
        <title>Interaction between co-microsymbionts with complementary sets of symbiotic genes in legume-rhizobium systems.</title>
        <authorList>
            <person name="Safronova V."/>
            <person name="Sazanova A."/>
            <person name="Afonin A."/>
            <person name="Chirak E."/>
        </authorList>
    </citation>
    <scope>NUCLEOTIDE SEQUENCE</scope>
    <source>
        <strain evidence="1">A18/3m</strain>
    </source>
</reference>
<geneLocation type="plasmid" evidence="1 2">
    <name>p_unnamed3</name>
</geneLocation>
<protein>
    <submittedName>
        <fullName evidence="1">ROK family transcriptional regulator</fullName>
    </submittedName>
</protein>
<gene>
    <name evidence="1" type="ORF">N8E88_02305</name>
</gene>
<sequence length="406" mass="44671">MMLSATNALKSKSINLWVVFEEVRRNGPLPRIRISDATGLSRQATSDIVEELIDLGFLRQEKTRVRQVGKPPVPIALNPKGGFSFGFHVDEGRLAYVEQNLLGEVIRSGDLAIARMDIEEISDLIKEQTISMIESTRFKKSHFLGVGLATPGPFGESVIHPPHLVGWDGALLRDHLGRNLEYPVILANEGQCAITAEAYFGETASKYTDFVYISLGKGLGSASMIDRMAFGGAHGNAGEFGHTIVVPNGNKCVCGKRGCLETYVSMTSLKRFLNRQGDPVQSFAELESRYSAEHSLVAEWIQDASEPLRNGLSTLENLFEPETMMFGGDAPNWLIDALFQAVQPLYPSLRRTDSAQPRLIRSEFGADAMPRGAAYLPVLAYLNPRFRASSHRASLFSKPDIDSKVP</sequence>
<organism evidence="1 2">
    <name type="scientific">Phyllobacterium zundukense</name>
    <dbReference type="NCBI Taxonomy" id="1867719"/>
    <lineage>
        <taxon>Bacteria</taxon>
        <taxon>Pseudomonadati</taxon>
        <taxon>Pseudomonadota</taxon>
        <taxon>Alphaproteobacteria</taxon>
        <taxon>Hyphomicrobiales</taxon>
        <taxon>Phyllobacteriaceae</taxon>
        <taxon>Phyllobacterium</taxon>
    </lineage>
</organism>
<keyword evidence="2" id="KW-1185">Reference proteome</keyword>
<dbReference type="Proteomes" id="UP001061991">
    <property type="component" value="Plasmid p_unnamed3"/>
</dbReference>
<keyword evidence="1" id="KW-0614">Plasmid</keyword>
<dbReference type="EMBL" id="CP104970">
    <property type="protein sequence ID" value="UXN57665.1"/>
    <property type="molecule type" value="Genomic_DNA"/>
</dbReference>
<name>A0ACD4CVQ6_9HYPH</name>
<proteinExistence type="predicted"/>
<accession>A0ACD4CVQ6</accession>